<protein>
    <submittedName>
        <fullName evidence="4">Uncharacterized protein</fullName>
    </submittedName>
</protein>
<reference evidence="4" key="1">
    <citation type="submission" date="2022-11" db="UniProtKB">
        <authorList>
            <consortium name="WormBaseParasite"/>
        </authorList>
    </citation>
    <scope>IDENTIFICATION</scope>
</reference>
<organism evidence="3 4">
    <name type="scientific">Plectus sambesii</name>
    <dbReference type="NCBI Taxonomy" id="2011161"/>
    <lineage>
        <taxon>Eukaryota</taxon>
        <taxon>Metazoa</taxon>
        <taxon>Ecdysozoa</taxon>
        <taxon>Nematoda</taxon>
        <taxon>Chromadorea</taxon>
        <taxon>Plectida</taxon>
        <taxon>Plectina</taxon>
        <taxon>Plectoidea</taxon>
        <taxon>Plectidae</taxon>
        <taxon>Plectus</taxon>
    </lineage>
</organism>
<evidence type="ECO:0000256" key="2">
    <source>
        <dbReference type="SAM" id="SignalP"/>
    </source>
</evidence>
<dbReference type="AlphaFoldDB" id="A0A914UWH3"/>
<feature type="region of interest" description="Disordered" evidence="1">
    <location>
        <begin position="68"/>
        <end position="87"/>
    </location>
</feature>
<evidence type="ECO:0000256" key="1">
    <source>
        <dbReference type="SAM" id="MobiDB-lite"/>
    </source>
</evidence>
<sequence length="87" mass="9331">MKLLPTIVCLCLVASAMTVPVSVNQQDQMNEQIANPSTEKSSLFDQLIGVLSNIVAWVVKSEPVQNALNAKSEQPSGTQADFPTSEV</sequence>
<accession>A0A914UWH3</accession>
<proteinExistence type="predicted"/>
<keyword evidence="3" id="KW-1185">Reference proteome</keyword>
<evidence type="ECO:0000313" key="3">
    <source>
        <dbReference type="Proteomes" id="UP000887566"/>
    </source>
</evidence>
<dbReference type="WBParaSite" id="PSAMB.scaffold13166size2404.g35317.t1">
    <property type="protein sequence ID" value="PSAMB.scaffold13166size2404.g35317.t1"/>
    <property type="gene ID" value="PSAMB.scaffold13166size2404.g35317"/>
</dbReference>
<feature type="signal peptide" evidence="2">
    <location>
        <begin position="1"/>
        <end position="18"/>
    </location>
</feature>
<evidence type="ECO:0000313" key="4">
    <source>
        <dbReference type="WBParaSite" id="PSAMB.scaffold13166size2404.g35317.t1"/>
    </source>
</evidence>
<dbReference type="Proteomes" id="UP000887566">
    <property type="component" value="Unplaced"/>
</dbReference>
<keyword evidence="2" id="KW-0732">Signal</keyword>
<name>A0A914UWH3_9BILA</name>
<feature type="chain" id="PRO_5037172036" evidence="2">
    <location>
        <begin position="19"/>
        <end position="87"/>
    </location>
</feature>